<name>A0A1V6SBZ6_9EURO</name>
<accession>A0A1V6SBZ6</accession>
<evidence type="ECO:0000256" key="7">
    <source>
        <dbReference type="ARBA" id="ARBA00022605"/>
    </source>
</evidence>
<evidence type="ECO:0000256" key="10">
    <source>
        <dbReference type="ARBA" id="ARBA00023154"/>
    </source>
</evidence>
<feature type="binding site" evidence="16">
    <location>
        <begin position="320"/>
        <end position="323"/>
    </location>
    <ligand>
        <name>NAD(+)</name>
        <dbReference type="ChEBI" id="CHEBI:57540"/>
    </ligand>
</feature>
<feature type="domain" description="Alanine dehydrogenase/pyridine nucleotide transhydrogenase NAD(H)-binding" evidence="18">
    <location>
        <begin position="174"/>
        <end position="319"/>
    </location>
</feature>
<keyword evidence="8 14" id="KW-0560">Oxidoreductase</keyword>
<evidence type="ECO:0000256" key="12">
    <source>
        <dbReference type="ARBA" id="ARBA00033228"/>
    </source>
</evidence>
<dbReference type="EMBL" id="MDYP01000003">
    <property type="protein sequence ID" value="OQE11133.1"/>
    <property type="molecule type" value="Genomic_DNA"/>
</dbReference>
<evidence type="ECO:0000256" key="8">
    <source>
        <dbReference type="ARBA" id="ARBA00023002"/>
    </source>
</evidence>
<feature type="binding site" evidence="16">
    <location>
        <position position="226"/>
    </location>
    <ligand>
        <name>NAD(+)</name>
        <dbReference type="ChEBI" id="CHEBI:57540"/>
    </ligand>
</feature>
<protein>
    <recommendedName>
        <fullName evidence="6 14">Saccharopine dehydrogenase [NAD(+), L-lysine-forming]</fullName>
        <shortName evidence="14">SDH</shortName>
        <ecNumber evidence="5 14">1.5.1.7</ecNumber>
    </recommendedName>
    <alternativeName>
        <fullName evidence="12 14">Lysine--2-oxoglutarate reductase</fullName>
    </alternativeName>
</protein>
<evidence type="ECO:0000256" key="2">
    <source>
        <dbReference type="ARBA" id="ARBA00004884"/>
    </source>
</evidence>
<dbReference type="SMART" id="SM01003">
    <property type="entry name" value="AlaDh_PNT_N"/>
    <property type="match status" value="1"/>
</dbReference>
<dbReference type="UniPathway" id="UPA00033">
    <property type="reaction ID" value="UER00034"/>
</dbReference>
<feature type="disulfide bond" evidence="17">
    <location>
        <begin position="204"/>
        <end position="249"/>
    </location>
</feature>
<proteinExistence type="inferred from homology"/>
<sequence length="375" mass="40828">MAGQKIWLRAETKPAEARSALTPTTCKALIDAGYDVTVERSTQRIFEDEEFAKIGAPLVEEGSWVQDAPKDAIILGLKELPEDDFPLEHVHVTFAHCFKQQGGWEKVLSRWSRGKGTLLDLEFLTDDSGRRVAAFGWSAGYAGSALAVKNWAWQLTHPNETLPGEVPYANQDRLVESVKEALEAGKKVAGRAPKILVIGALGRCGSGAVQLAKDVGIPESNIIQWDMAETARGGPFKEISHEVDIFVNCIYLSAKIPAFVNVESLSAPNRTLSVICDVSADTSNPLNPIPLYDITTTFDKPTVPVSGLEAGGLPLSVISIDHLPSLLPRESSEMFSEALLPSLLTLNDRANSRVWKQAEQLFDEKVATLPKSLQS</sequence>
<evidence type="ECO:0000256" key="6">
    <source>
        <dbReference type="ARBA" id="ARBA00021221"/>
    </source>
</evidence>
<evidence type="ECO:0000256" key="17">
    <source>
        <dbReference type="PIRSR" id="PIRSR018250-4"/>
    </source>
</evidence>
<dbReference type="PIRSF" id="PIRSF018250">
    <property type="entry name" value="Saccharopine_DH_Lys"/>
    <property type="match status" value="1"/>
</dbReference>
<gene>
    <name evidence="20" type="ORF">PENVUL_c003G02020</name>
</gene>
<dbReference type="GO" id="GO:0019878">
    <property type="term" value="P:lysine biosynthetic process via aminoadipic acid"/>
    <property type="evidence" value="ECO:0007669"/>
    <property type="project" value="UniProtKB-UniPathway"/>
</dbReference>
<feature type="domain" description="Alanine dehydrogenase/pyridine nucleotide transhydrogenase N-terminal" evidence="19">
    <location>
        <begin position="7"/>
        <end position="142"/>
    </location>
</feature>
<comment type="pathway">
    <text evidence="2 14">Amino-acid biosynthesis; L-lysine biosynthesis via AAA pathway; L-lysine from L-alpha-aminoadipate (fungal route): step 3/3.</text>
</comment>
<evidence type="ECO:0000313" key="21">
    <source>
        <dbReference type="Proteomes" id="UP000191518"/>
    </source>
</evidence>
<dbReference type="FunFam" id="3.40.50.720:FF:000217">
    <property type="entry name" value="Saccharopine dehydrogenase [NAD(+), L-lysine-forming]"/>
    <property type="match status" value="1"/>
</dbReference>
<evidence type="ECO:0000256" key="14">
    <source>
        <dbReference type="PIRNR" id="PIRNR018250"/>
    </source>
</evidence>
<evidence type="ECO:0000256" key="1">
    <source>
        <dbReference type="ARBA" id="ARBA00004078"/>
    </source>
</evidence>
<dbReference type="InterPro" id="IPR007698">
    <property type="entry name" value="AlaDH/PNT_NAD(H)-bd"/>
</dbReference>
<dbReference type="SMART" id="SM01002">
    <property type="entry name" value="AlaDh_PNT_C"/>
    <property type="match status" value="1"/>
</dbReference>
<evidence type="ECO:0000313" key="20">
    <source>
        <dbReference type="EMBL" id="OQE11133.1"/>
    </source>
</evidence>
<keyword evidence="11" id="KW-1015">Disulfide bond</keyword>
<feature type="binding site" evidence="16">
    <location>
        <begin position="202"/>
        <end position="203"/>
    </location>
    <ligand>
        <name>NAD(+)</name>
        <dbReference type="ChEBI" id="CHEBI:57540"/>
    </ligand>
</feature>
<comment type="catalytic activity">
    <reaction evidence="13 14">
        <text>L-saccharopine + NAD(+) + H2O = L-lysine + 2-oxoglutarate + NADH + H(+)</text>
        <dbReference type="Rhea" id="RHEA:12440"/>
        <dbReference type="ChEBI" id="CHEBI:15377"/>
        <dbReference type="ChEBI" id="CHEBI:15378"/>
        <dbReference type="ChEBI" id="CHEBI:16810"/>
        <dbReference type="ChEBI" id="CHEBI:32551"/>
        <dbReference type="ChEBI" id="CHEBI:57540"/>
        <dbReference type="ChEBI" id="CHEBI:57945"/>
        <dbReference type="ChEBI" id="CHEBI:57951"/>
        <dbReference type="EC" id="1.5.1.7"/>
    </reaction>
</comment>
<dbReference type="InterPro" id="IPR007886">
    <property type="entry name" value="AlaDH/PNT_N"/>
</dbReference>
<dbReference type="EC" id="1.5.1.7" evidence="5 14"/>
<evidence type="ECO:0000256" key="13">
    <source>
        <dbReference type="ARBA" id="ARBA00047860"/>
    </source>
</evidence>
<reference evidence="21" key="1">
    <citation type="journal article" date="2017" name="Nat. Microbiol.">
        <title>Global analysis of biosynthetic gene clusters reveals vast potential of secondary metabolite production in Penicillium species.</title>
        <authorList>
            <person name="Nielsen J.C."/>
            <person name="Grijseels S."/>
            <person name="Prigent S."/>
            <person name="Ji B."/>
            <person name="Dainat J."/>
            <person name="Nielsen K.F."/>
            <person name="Frisvad J.C."/>
            <person name="Workman M."/>
            <person name="Nielsen J."/>
        </authorList>
    </citation>
    <scope>NUCLEOTIDE SEQUENCE [LARGE SCALE GENOMIC DNA]</scope>
    <source>
        <strain evidence="21">IBT 29486</strain>
    </source>
</reference>
<dbReference type="PANTHER" id="PTHR11133">
    <property type="entry name" value="SACCHAROPINE DEHYDROGENASE"/>
    <property type="match status" value="1"/>
</dbReference>
<dbReference type="GO" id="GO:0004754">
    <property type="term" value="F:saccharopine dehydrogenase (NAD+, L-lysine-forming) activity"/>
    <property type="evidence" value="ECO:0007669"/>
    <property type="project" value="UniProtKB-EC"/>
</dbReference>
<dbReference type="InterPro" id="IPR027281">
    <property type="entry name" value="Lys1"/>
</dbReference>
<evidence type="ECO:0000256" key="15">
    <source>
        <dbReference type="PIRSR" id="PIRSR018250-1"/>
    </source>
</evidence>
<dbReference type="OrthoDB" id="265306at2759"/>
<dbReference type="InterPro" id="IPR051168">
    <property type="entry name" value="AASS"/>
</dbReference>
<comment type="similarity">
    <text evidence="3 14">Belongs to the AlaDH/PNT family.</text>
</comment>
<feature type="binding site" evidence="16">
    <location>
        <position position="278"/>
    </location>
    <ligand>
        <name>NAD(+)</name>
        <dbReference type="ChEBI" id="CHEBI:57540"/>
    </ligand>
</feature>
<dbReference type="CDD" id="cd12188">
    <property type="entry name" value="SDH"/>
    <property type="match status" value="1"/>
</dbReference>
<feature type="binding site" evidence="16">
    <location>
        <position position="230"/>
    </location>
    <ligand>
        <name>NAD(+)</name>
        <dbReference type="ChEBI" id="CHEBI:57540"/>
    </ligand>
</feature>
<evidence type="ECO:0000256" key="11">
    <source>
        <dbReference type="ARBA" id="ARBA00023157"/>
    </source>
</evidence>
<dbReference type="Pfam" id="PF05222">
    <property type="entry name" value="AlaDh_PNT_N"/>
    <property type="match status" value="1"/>
</dbReference>
<feature type="active site" description="Proton donor" evidence="15">
    <location>
        <position position="96"/>
    </location>
</feature>
<organism evidence="20 21">
    <name type="scientific">Penicillium vulpinum</name>
    <dbReference type="NCBI Taxonomy" id="29845"/>
    <lineage>
        <taxon>Eukaryota</taxon>
        <taxon>Fungi</taxon>
        <taxon>Dikarya</taxon>
        <taxon>Ascomycota</taxon>
        <taxon>Pezizomycotina</taxon>
        <taxon>Eurotiomycetes</taxon>
        <taxon>Eurotiomycetidae</taxon>
        <taxon>Eurotiales</taxon>
        <taxon>Aspergillaceae</taxon>
        <taxon>Penicillium</taxon>
    </lineage>
</organism>
<evidence type="ECO:0000259" key="19">
    <source>
        <dbReference type="SMART" id="SM01003"/>
    </source>
</evidence>
<comment type="function">
    <text evidence="1">Catalyzes the NAD(+)-dependent cleavage of saccharopine to L-lysine and 2-oxoglutarate, the final step in the alpha-aminoadipate (AAA) pathway for lysin biosynthesis.</text>
</comment>
<keyword evidence="9 14" id="KW-0520">NAD</keyword>
<feature type="binding site" evidence="16">
    <location>
        <position position="251"/>
    </location>
    <ligand>
        <name>NAD(+)</name>
        <dbReference type="ChEBI" id="CHEBI:57540"/>
    </ligand>
</feature>
<dbReference type="AlphaFoldDB" id="A0A1V6SBZ6"/>
<evidence type="ECO:0000259" key="18">
    <source>
        <dbReference type="SMART" id="SM01002"/>
    </source>
</evidence>
<dbReference type="Gene3D" id="3.40.50.720">
    <property type="entry name" value="NAD(P)-binding Rossmann-like Domain"/>
    <property type="match status" value="1"/>
</dbReference>
<dbReference type="STRING" id="29845.A0A1V6SBZ6"/>
<evidence type="ECO:0000256" key="3">
    <source>
        <dbReference type="ARBA" id="ARBA00005689"/>
    </source>
</evidence>
<dbReference type="GO" id="GO:0005737">
    <property type="term" value="C:cytoplasm"/>
    <property type="evidence" value="ECO:0007669"/>
    <property type="project" value="TreeGrafter"/>
</dbReference>
<dbReference type="FunFam" id="3.40.50.720:FF:000627">
    <property type="entry name" value="Saccharopine dehydrogenase [NAD(+), L-lysine-forming]"/>
    <property type="match status" value="1"/>
</dbReference>
<dbReference type="Proteomes" id="UP000191518">
    <property type="component" value="Unassembled WGS sequence"/>
</dbReference>
<keyword evidence="21" id="KW-1185">Reference proteome</keyword>
<feature type="active site" description="Proton acceptor" evidence="15">
    <location>
        <position position="78"/>
    </location>
</feature>
<keyword evidence="7 14" id="KW-0028">Amino-acid biosynthesis</keyword>
<dbReference type="InterPro" id="IPR036291">
    <property type="entry name" value="NAD(P)-bd_dom_sf"/>
</dbReference>
<dbReference type="PANTHER" id="PTHR11133:SF23">
    <property type="entry name" value="SACCHAROPINE DEHYDROGENASE [NAD(+), L-LYSINE-FORMING]"/>
    <property type="match status" value="1"/>
</dbReference>
<comment type="caution">
    <text evidence="20">The sequence shown here is derived from an EMBL/GenBank/DDBJ whole genome shotgun (WGS) entry which is preliminary data.</text>
</comment>
<evidence type="ECO:0000256" key="5">
    <source>
        <dbReference type="ARBA" id="ARBA00012847"/>
    </source>
</evidence>
<evidence type="ECO:0000256" key="4">
    <source>
        <dbReference type="ARBA" id="ARBA00011245"/>
    </source>
</evidence>
<comment type="subunit">
    <text evidence="4">Monomer.</text>
</comment>
<evidence type="ECO:0000256" key="9">
    <source>
        <dbReference type="ARBA" id="ARBA00023027"/>
    </source>
</evidence>
<evidence type="ECO:0000256" key="16">
    <source>
        <dbReference type="PIRSR" id="PIRSR018250-3"/>
    </source>
</evidence>
<keyword evidence="10 14" id="KW-0457">Lysine biosynthesis</keyword>
<dbReference type="SUPFAM" id="SSF52283">
    <property type="entry name" value="Formate/glycerate dehydrogenase catalytic domain-like"/>
    <property type="match status" value="1"/>
</dbReference>
<dbReference type="SUPFAM" id="SSF51735">
    <property type="entry name" value="NAD(P)-binding Rossmann-fold domains"/>
    <property type="match status" value="1"/>
</dbReference>
<feature type="binding site" evidence="16">
    <location>
        <position position="130"/>
    </location>
    <ligand>
        <name>NAD(+)</name>
        <dbReference type="ChEBI" id="CHEBI:57540"/>
    </ligand>
</feature>